<feature type="domain" description="O-antigen ligase-related" evidence="6">
    <location>
        <begin position="188"/>
        <end position="329"/>
    </location>
</feature>
<name>A0A0P0CM88_9FLAO</name>
<feature type="transmembrane region" description="Helical" evidence="5">
    <location>
        <begin position="226"/>
        <end position="243"/>
    </location>
</feature>
<dbReference type="RefSeq" id="WP_054727969.1">
    <property type="nucleotide sequence ID" value="NZ_CP012898.1"/>
</dbReference>
<dbReference type="EMBL" id="CP012898">
    <property type="protein sequence ID" value="ALJ05577.1"/>
    <property type="molecule type" value="Genomic_DNA"/>
</dbReference>
<protein>
    <recommendedName>
        <fullName evidence="6">O-antigen ligase-related domain-containing protein</fullName>
    </recommendedName>
</protein>
<feature type="transmembrane region" description="Helical" evidence="5">
    <location>
        <begin position="346"/>
        <end position="364"/>
    </location>
</feature>
<evidence type="ECO:0000256" key="4">
    <source>
        <dbReference type="ARBA" id="ARBA00023136"/>
    </source>
</evidence>
<evidence type="ECO:0000256" key="3">
    <source>
        <dbReference type="ARBA" id="ARBA00022989"/>
    </source>
</evidence>
<reference evidence="7 8" key="1">
    <citation type="submission" date="2015-10" db="EMBL/GenBank/DDBJ databases">
        <authorList>
            <person name="Gilbert D.G."/>
        </authorList>
    </citation>
    <scope>NUCLEOTIDE SEQUENCE [LARGE SCALE GENOMIC DNA]</scope>
    <source>
        <strain evidence="8">HZ-22</strain>
    </source>
</reference>
<keyword evidence="2 5" id="KW-0812">Transmembrane</keyword>
<dbReference type="OrthoDB" id="1424618at2"/>
<dbReference type="PANTHER" id="PTHR37422:SF13">
    <property type="entry name" value="LIPOPOLYSACCHARIDE BIOSYNTHESIS PROTEIN PA4999-RELATED"/>
    <property type="match status" value="1"/>
</dbReference>
<feature type="transmembrane region" description="Helical" evidence="5">
    <location>
        <begin position="31"/>
        <end position="49"/>
    </location>
</feature>
<dbReference type="InterPro" id="IPR051533">
    <property type="entry name" value="WaaL-like"/>
</dbReference>
<evidence type="ECO:0000259" key="6">
    <source>
        <dbReference type="Pfam" id="PF04932"/>
    </source>
</evidence>
<dbReference type="STRING" id="1736674.APS56_10780"/>
<evidence type="ECO:0000256" key="5">
    <source>
        <dbReference type="SAM" id="Phobius"/>
    </source>
</evidence>
<feature type="transmembrane region" description="Helical" evidence="5">
    <location>
        <begin position="93"/>
        <end position="112"/>
    </location>
</feature>
<sequence length="389" mass="44832">MLNKLNINYSCNQIVVALLFAYIGMVYFSMAIPNILLGLLVVVFIYGFFSHKIKLNFSKENWVLFGLIIVPFILTVLSTLYSDNYIKGLKYVWLRAPILVISFVIVFMQTTLKNIKQGLTLFVVFTILASLKTAYNAFRYLNEDVLFITDFTFFITVIQHPYFGVFVLISLISILEFNLINNKLLKIAVLVLLTLSIALTTSRIVYMLFIIITSIYIYKYLSKEKALLLIVLLSISTVSLIVSNDSISAKFKAIYQYENSPRLKLWNNAYKIFSSSKSKLFGIGIGDYYENNRDVYFFRETENGIYGYNPHSQIVEFSLTNGIFGGAIILLTMLLGFKEVLKQNRFSIFVFCIIISFSLSETIFNRQFGVQLYAIFMPLIFKVNFKKKR</sequence>
<proteinExistence type="predicted"/>
<dbReference type="KEGG" id="ahz:APS56_10780"/>
<evidence type="ECO:0000256" key="1">
    <source>
        <dbReference type="ARBA" id="ARBA00004141"/>
    </source>
</evidence>
<dbReference type="Proteomes" id="UP000057981">
    <property type="component" value="Chromosome"/>
</dbReference>
<evidence type="ECO:0000256" key="2">
    <source>
        <dbReference type="ARBA" id="ARBA00022692"/>
    </source>
</evidence>
<dbReference type="Pfam" id="PF04932">
    <property type="entry name" value="Wzy_C"/>
    <property type="match status" value="1"/>
</dbReference>
<dbReference type="GO" id="GO:0016020">
    <property type="term" value="C:membrane"/>
    <property type="evidence" value="ECO:0007669"/>
    <property type="project" value="UniProtKB-SubCell"/>
</dbReference>
<feature type="transmembrane region" description="Helical" evidence="5">
    <location>
        <begin position="61"/>
        <end position="81"/>
    </location>
</feature>
<dbReference type="InterPro" id="IPR007016">
    <property type="entry name" value="O-antigen_ligase-rel_domated"/>
</dbReference>
<dbReference type="PANTHER" id="PTHR37422">
    <property type="entry name" value="TEICHURONIC ACID BIOSYNTHESIS PROTEIN TUAE"/>
    <property type="match status" value="1"/>
</dbReference>
<accession>A0A0P0CM88</accession>
<dbReference type="AlphaFoldDB" id="A0A0P0CM88"/>
<evidence type="ECO:0000313" key="7">
    <source>
        <dbReference type="EMBL" id="ALJ05577.1"/>
    </source>
</evidence>
<feature type="transmembrane region" description="Helical" evidence="5">
    <location>
        <begin position="119"/>
        <end position="138"/>
    </location>
</feature>
<keyword evidence="8" id="KW-1185">Reference proteome</keyword>
<keyword evidence="3 5" id="KW-1133">Transmembrane helix</keyword>
<organism evidence="7 8">
    <name type="scientific">Pseudalgibacter alginicilyticus</name>
    <dbReference type="NCBI Taxonomy" id="1736674"/>
    <lineage>
        <taxon>Bacteria</taxon>
        <taxon>Pseudomonadati</taxon>
        <taxon>Bacteroidota</taxon>
        <taxon>Flavobacteriia</taxon>
        <taxon>Flavobacteriales</taxon>
        <taxon>Flavobacteriaceae</taxon>
        <taxon>Pseudalgibacter</taxon>
    </lineage>
</organism>
<keyword evidence="4 5" id="KW-0472">Membrane</keyword>
<evidence type="ECO:0000313" key="8">
    <source>
        <dbReference type="Proteomes" id="UP000057981"/>
    </source>
</evidence>
<gene>
    <name evidence="7" type="ORF">APS56_10780</name>
</gene>
<feature type="transmembrane region" description="Helical" evidence="5">
    <location>
        <begin position="317"/>
        <end position="337"/>
    </location>
</feature>
<feature type="transmembrane region" description="Helical" evidence="5">
    <location>
        <begin position="158"/>
        <end position="177"/>
    </location>
</feature>
<comment type="subcellular location">
    <subcellularLocation>
        <location evidence="1">Membrane</location>
        <topology evidence="1">Multi-pass membrane protein</topology>
    </subcellularLocation>
</comment>